<dbReference type="EMBL" id="JAGVWF010000086">
    <property type="protein sequence ID" value="MBS3059864.1"/>
    <property type="molecule type" value="Genomic_DNA"/>
</dbReference>
<evidence type="ECO:0000313" key="3">
    <source>
        <dbReference type="Proteomes" id="UP000577419"/>
    </source>
</evidence>
<protein>
    <recommendedName>
        <fullName evidence="4">DZANK-type domain-containing protein</fullName>
    </recommendedName>
</protein>
<organism evidence="1 3">
    <name type="scientific">Candidatus Iainarchaeum sp</name>
    <dbReference type="NCBI Taxonomy" id="3101447"/>
    <lineage>
        <taxon>Archaea</taxon>
        <taxon>Candidatus Iainarchaeota</taxon>
        <taxon>Candidatus Iainarchaeia</taxon>
        <taxon>Candidatus Iainarchaeales</taxon>
        <taxon>Candidatus Iainarchaeaceae</taxon>
        <taxon>Candidatus Iainarchaeum</taxon>
    </lineage>
</organism>
<dbReference type="AlphaFoldDB" id="A0A7J4ISP2"/>
<dbReference type="Proteomes" id="UP000577419">
    <property type="component" value="Unassembled WGS sequence"/>
</dbReference>
<comment type="caution">
    <text evidence="1">The sequence shown here is derived from an EMBL/GenBank/DDBJ whole genome shotgun (WGS) entry which is preliminary data.</text>
</comment>
<evidence type="ECO:0000313" key="1">
    <source>
        <dbReference type="EMBL" id="HIH08541.1"/>
    </source>
</evidence>
<dbReference type="Proteomes" id="UP000683213">
    <property type="component" value="Unassembled WGS sequence"/>
</dbReference>
<evidence type="ECO:0000313" key="2">
    <source>
        <dbReference type="EMBL" id="MBS3059864.1"/>
    </source>
</evidence>
<name>A0A7J4ISP2_9ARCH</name>
<reference evidence="2" key="2">
    <citation type="submission" date="2021-03" db="EMBL/GenBank/DDBJ databases">
        <authorList>
            <person name="Jaffe A."/>
        </authorList>
    </citation>
    <scope>NUCLEOTIDE SEQUENCE</scope>
    <source>
        <strain evidence="2">RIFCSPHIGHO2_01_FULL_GW2011_AR10_43_9</strain>
    </source>
</reference>
<dbReference type="EMBL" id="DUFG01000019">
    <property type="protein sequence ID" value="HIH08541.1"/>
    <property type="molecule type" value="Genomic_DNA"/>
</dbReference>
<reference evidence="2" key="3">
    <citation type="submission" date="2021-05" db="EMBL/GenBank/DDBJ databases">
        <title>Protein family content uncovers lineage relationships and bacterial pathway maintenance mechanisms in DPANN archaea.</title>
        <authorList>
            <person name="Castelle C.J."/>
            <person name="Meheust R."/>
            <person name="Jaffe A.L."/>
            <person name="Seitz K."/>
            <person name="Gong X."/>
            <person name="Baker B.J."/>
            <person name="Banfield J.F."/>
        </authorList>
    </citation>
    <scope>NUCLEOTIDE SEQUENCE</scope>
    <source>
        <strain evidence="2">RIFCSPHIGHO2_01_FULL_GW2011_AR10_43_9</strain>
    </source>
</reference>
<sequence length="104" mass="11010">MPTCPKCHSKAIVCGNCGAMQPNKRVNCYKCAQKVGDIAFGPGRGAYTNWAAVGPIKGDCDVCHSKLPKCNGCGTKNPVGKKQCKKCGAKLVDWVQKPAGYSFS</sequence>
<proteinExistence type="predicted"/>
<accession>A0A7J4ISP2</accession>
<evidence type="ECO:0008006" key="4">
    <source>
        <dbReference type="Google" id="ProtNLM"/>
    </source>
</evidence>
<reference evidence="1" key="1">
    <citation type="journal article" date="2020" name="bioRxiv">
        <title>A rank-normalized archaeal taxonomy based on genome phylogeny resolves widespread incomplete and uneven classifications.</title>
        <authorList>
            <person name="Rinke C."/>
            <person name="Chuvochina M."/>
            <person name="Mussig A.J."/>
            <person name="Chaumeil P.-A."/>
            <person name="Waite D.W."/>
            <person name="Whitman W.B."/>
            <person name="Parks D.H."/>
            <person name="Hugenholtz P."/>
        </authorList>
    </citation>
    <scope>NUCLEOTIDE SEQUENCE</scope>
    <source>
        <strain evidence="1">UBA10011</strain>
    </source>
</reference>
<gene>
    <name evidence="1" type="ORF">HA237_04180</name>
    <name evidence="2" type="ORF">J4224_05595</name>
</gene>